<dbReference type="EMBL" id="AB437270">
    <property type="protein sequence ID" value="BAG70334.1"/>
    <property type="molecule type" value="Genomic_DNA"/>
</dbReference>
<feature type="compositionally biased region" description="Low complexity" evidence="1">
    <location>
        <begin position="1"/>
        <end position="18"/>
    </location>
</feature>
<protein>
    <submittedName>
        <fullName evidence="2">Hexon protein</fullName>
    </submittedName>
</protein>
<evidence type="ECO:0000313" key="2">
    <source>
        <dbReference type="EMBL" id="BAG70334.1"/>
    </source>
</evidence>
<proteinExistence type="predicted"/>
<reference evidence="2" key="1">
    <citation type="journal article" date="2008" name="J. Clin. Microbiol.">
        <title>Epidemic keratoconjunctivitis due to the novel hexon-chimeric-intermediate 22,37/H8 human adenovirus.</title>
        <authorList>
            <person name="Aoki K."/>
            <person name="Ishiko H."/>
            <person name="Konno T."/>
            <person name="Shimada Y."/>
            <person name="Hayashi A."/>
            <person name="Kaneko H."/>
            <person name="Ohguchi T."/>
            <person name="Tagawa Y."/>
            <person name="Ohno S."/>
            <person name="Yamazaki S."/>
        </authorList>
    </citation>
    <scope>NUCLEOTIDE SEQUENCE</scope>
    <source>
        <strain evidence="2">C083/Itoman/2003</strain>
    </source>
</reference>
<name>B5BSY9_9ADEN</name>
<feature type="non-terminal residue" evidence="2">
    <location>
        <position position="1"/>
    </location>
</feature>
<evidence type="ECO:0000256" key="1">
    <source>
        <dbReference type="SAM" id="MobiDB-lite"/>
    </source>
</evidence>
<feature type="compositionally biased region" description="Low complexity" evidence="1">
    <location>
        <begin position="58"/>
        <end position="87"/>
    </location>
</feature>
<feature type="region of interest" description="Disordered" evidence="1">
    <location>
        <begin position="1"/>
        <end position="117"/>
    </location>
</feature>
<sequence length="117" mass="11928">STTTSRPPTCSTPSRPRLPTCPFPSPRATGPPSAAGVSPGSRPRKLPPLARVLTPTLSTRAPSPTSTGPSTSTTPSRRFPSCSTPRSAGPATTGCLRRTSSRSSAASTGRATTWPNA</sequence>
<organism evidence="2">
    <name type="scientific">Human adenovirus D37</name>
    <dbReference type="NCBI Taxonomy" id="52275"/>
    <lineage>
        <taxon>Viruses</taxon>
        <taxon>Varidnaviria</taxon>
        <taxon>Bamfordvirae</taxon>
        <taxon>Preplasmiviricota</taxon>
        <taxon>Polisuviricotina</taxon>
        <taxon>Pharingeaviricetes</taxon>
        <taxon>Rowavirales</taxon>
        <taxon>Adenoviridae</taxon>
        <taxon>Mastadenovirus</taxon>
        <taxon>Mastadenovirus dominans</taxon>
        <taxon>Human mastadenovirus D</taxon>
    </lineage>
</organism>
<feature type="non-terminal residue" evidence="2">
    <location>
        <position position="117"/>
    </location>
</feature>
<feature type="compositionally biased region" description="Low complexity" evidence="1">
    <location>
        <begin position="97"/>
        <end position="117"/>
    </location>
</feature>
<accession>B5BSY9</accession>